<dbReference type="EMBL" id="FOFJ01000021">
    <property type="protein sequence ID" value="SEQ90808.1"/>
    <property type="molecule type" value="Genomic_DNA"/>
</dbReference>
<dbReference type="RefSeq" id="WP_090622386.1">
    <property type="nucleotide sequence ID" value="NZ_FNYO01000026.1"/>
</dbReference>
<proteinExistence type="predicted"/>
<dbReference type="Proteomes" id="UP000199579">
    <property type="component" value="Unassembled WGS sequence"/>
</dbReference>
<dbReference type="STRING" id="170623.SAMN04244579_02398"/>
<keyword evidence="5" id="KW-1185">Reference proteome</keyword>
<reference evidence="6 7" key="1">
    <citation type="submission" date="2016-10" db="EMBL/GenBank/DDBJ databases">
        <authorList>
            <person name="de Groot N.N."/>
        </authorList>
    </citation>
    <scope>NUCLEOTIDE SEQUENCE [LARGE SCALE GENOMIC DNA]</scope>
    <source>
        <strain evidence="1 6">DSM 1041</strain>
        <strain evidence="2 7">DSM 378</strain>
        <strain evidence="4 8">DSM 381</strain>
    </source>
</reference>
<evidence type="ECO:0000313" key="5">
    <source>
        <dbReference type="Proteomes" id="UP000198861"/>
    </source>
</evidence>
<evidence type="ECO:0000313" key="3">
    <source>
        <dbReference type="EMBL" id="SFB60138.1"/>
    </source>
</evidence>
<evidence type="ECO:0000313" key="4">
    <source>
        <dbReference type="EMBL" id="SFL38171.1"/>
    </source>
</evidence>
<evidence type="ECO:0000313" key="2">
    <source>
        <dbReference type="EMBL" id="SEQ90808.1"/>
    </source>
</evidence>
<evidence type="ECO:0000313" key="8">
    <source>
        <dbReference type="Proteomes" id="UP000199579"/>
    </source>
</evidence>
<sequence>MTIYRDVLSAVVRCLAAECIDNTAKQAWQKLYQAGDLSSGKGSALGVRDMLDVDCMVHARLHSQLPPRLWHALVAKYSTHKARKVEAIGHLVPLVESPAPQLFRYKAVTVWAIPQLKGKDGKRSTDMIVLPAGFYDMNAWDLDARPERTRRRWRTDICKALEGMVNEALVEAQEVLQAEGVLVEQAA</sequence>
<reference evidence="3 5" key="2">
    <citation type="submission" date="2016-10" db="EMBL/GenBank/DDBJ databases">
        <authorList>
            <person name="Varghese N."/>
            <person name="Submissions S."/>
        </authorList>
    </citation>
    <scope>NUCLEOTIDE SEQUENCE [LARGE SCALE GENOMIC DNA]</scope>
    <source>
        <strain evidence="3 5">DSM 282</strain>
    </source>
</reference>
<dbReference type="EMBL" id="FOSX01000109">
    <property type="protein sequence ID" value="SFL38171.1"/>
    <property type="molecule type" value="Genomic_DNA"/>
</dbReference>
<organism evidence="4 8">
    <name type="scientific">Azotobacter beijerinckii</name>
    <dbReference type="NCBI Taxonomy" id="170623"/>
    <lineage>
        <taxon>Bacteria</taxon>
        <taxon>Pseudomonadati</taxon>
        <taxon>Pseudomonadota</taxon>
        <taxon>Gammaproteobacteria</taxon>
        <taxon>Pseudomonadales</taxon>
        <taxon>Pseudomonadaceae</taxon>
        <taxon>Azotobacter</taxon>
    </lineage>
</organism>
<gene>
    <name evidence="3" type="ORF">SAMN04244571_04168</name>
    <name evidence="2" type="ORF">SAMN04244573_02501</name>
    <name evidence="4" type="ORF">SAMN04244574_04143</name>
    <name evidence="1" type="ORF">SAMN04244579_02398</name>
</gene>
<accession>A0A1I4H9T7</accession>
<dbReference type="Proteomes" id="UP000199005">
    <property type="component" value="Unassembled WGS sequence"/>
</dbReference>
<dbReference type="Proteomes" id="UP000199267">
    <property type="component" value="Unassembled WGS sequence"/>
</dbReference>
<dbReference type="EMBL" id="FOKJ01000108">
    <property type="protein sequence ID" value="SFB60138.1"/>
    <property type="molecule type" value="Genomic_DNA"/>
</dbReference>
<protein>
    <submittedName>
        <fullName evidence="4">Uncharacterized protein</fullName>
    </submittedName>
</protein>
<evidence type="ECO:0000313" key="1">
    <source>
        <dbReference type="EMBL" id="SEI90615.1"/>
    </source>
</evidence>
<dbReference type="Proteomes" id="UP000198861">
    <property type="component" value="Unassembled WGS sequence"/>
</dbReference>
<name>A0A1I4H9T7_9GAMM</name>
<evidence type="ECO:0000313" key="6">
    <source>
        <dbReference type="Proteomes" id="UP000199005"/>
    </source>
</evidence>
<dbReference type="AlphaFoldDB" id="A0A1I4H9T7"/>
<dbReference type="EMBL" id="FNYO01000026">
    <property type="protein sequence ID" value="SEI90615.1"/>
    <property type="molecule type" value="Genomic_DNA"/>
</dbReference>
<evidence type="ECO:0000313" key="7">
    <source>
        <dbReference type="Proteomes" id="UP000199267"/>
    </source>
</evidence>